<dbReference type="EMBL" id="CAADRP010000557">
    <property type="protein sequence ID" value="VFU29857.1"/>
    <property type="molecule type" value="Genomic_DNA"/>
</dbReference>
<gene>
    <name evidence="1" type="ORF">SVIM_LOCUS110851</name>
</gene>
<protein>
    <submittedName>
        <fullName evidence="1">Uncharacterized protein</fullName>
    </submittedName>
</protein>
<organism evidence="1">
    <name type="scientific">Salix viminalis</name>
    <name type="common">Common osier</name>
    <name type="synonym">Basket willow</name>
    <dbReference type="NCBI Taxonomy" id="40686"/>
    <lineage>
        <taxon>Eukaryota</taxon>
        <taxon>Viridiplantae</taxon>
        <taxon>Streptophyta</taxon>
        <taxon>Embryophyta</taxon>
        <taxon>Tracheophyta</taxon>
        <taxon>Spermatophyta</taxon>
        <taxon>Magnoliopsida</taxon>
        <taxon>eudicotyledons</taxon>
        <taxon>Gunneridae</taxon>
        <taxon>Pentapetalae</taxon>
        <taxon>rosids</taxon>
        <taxon>fabids</taxon>
        <taxon>Malpighiales</taxon>
        <taxon>Salicaceae</taxon>
        <taxon>Saliceae</taxon>
        <taxon>Salix</taxon>
    </lineage>
</organism>
<reference evidence="1" key="1">
    <citation type="submission" date="2019-03" db="EMBL/GenBank/DDBJ databases">
        <authorList>
            <person name="Mank J."/>
            <person name="Almeida P."/>
        </authorList>
    </citation>
    <scope>NUCLEOTIDE SEQUENCE</scope>
    <source>
        <strain evidence="1">78183</strain>
    </source>
</reference>
<proteinExistence type="predicted"/>
<evidence type="ECO:0000313" key="1">
    <source>
        <dbReference type="EMBL" id="VFU29857.1"/>
    </source>
</evidence>
<sequence>MNKHLTSDVAQFPILTSLLFGHPHYLAHHFRSLTPSFNASSFPAGNQTKQKTAVSLRILAFLFCLKLLFEACFPVELDSICDT</sequence>
<accession>A0A6N2KQB7</accession>
<name>A0A6N2KQB7_SALVM</name>
<dbReference type="AlphaFoldDB" id="A0A6N2KQB7"/>